<dbReference type="Pfam" id="PF01351">
    <property type="entry name" value="RNase_HII"/>
    <property type="match status" value="1"/>
</dbReference>
<accession>A0A3D8IRH2</accession>
<dbReference type="AlphaFoldDB" id="A0A3D8IRH2"/>
<evidence type="ECO:0000256" key="15">
    <source>
        <dbReference type="PROSITE-ProRule" id="PRU01319"/>
    </source>
</evidence>
<evidence type="ECO:0000256" key="10">
    <source>
        <dbReference type="ARBA" id="ARBA00022723"/>
    </source>
</evidence>
<keyword evidence="9 14" id="KW-0540">Nuclease</keyword>
<dbReference type="InterPro" id="IPR012337">
    <property type="entry name" value="RNaseH-like_sf"/>
</dbReference>
<reference evidence="18 19" key="1">
    <citation type="submission" date="2018-04" db="EMBL/GenBank/DDBJ databases">
        <title>Novel Campyloabacter and Helicobacter Species and Strains.</title>
        <authorList>
            <person name="Mannion A.J."/>
            <person name="Shen Z."/>
            <person name="Fox J.G."/>
        </authorList>
    </citation>
    <scope>NUCLEOTIDE SEQUENCE [LARGE SCALE GENOMIC DNA]</scope>
    <source>
        <strain evidence="18 19">MIT 12-6600</strain>
    </source>
</reference>
<feature type="binding site" evidence="14 15">
    <location>
        <position position="6"/>
    </location>
    <ligand>
        <name>a divalent metal cation</name>
        <dbReference type="ChEBI" id="CHEBI:60240"/>
    </ligand>
</feature>
<dbReference type="EC" id="3.1.26.4" evidence="6 14"/>
<name>A0A3D8IRH2_9HELI</name>
<dbReference type="OrthoDB" id="9803420at2"/>
<dbReference type="RefSeq" id="WP_115570709.1">
    <property type="nucleotide sequence ID" value="NZ_NXLT01000002.1"/>
</dbReference>
<proteinExistence type="inferred from homology"/>
<keyword evidence="13 14" id="KW-0464">Manganese</keyword>
<evidence type="ECO:0000313" key="19">
    <source>
        <dbReference type="Proteomes" id="UP000256514"/>
    </source>
</evidence>
<dbReference type="GO" id="GO:0003723">
    <property type="term" value="F:RNA binding"/>
    <property type="evidence" value="ECO:0007669"/>
    <property type="project" value="UniProtKB-UniRule"/>
</dbReference>
<comment type="function">
    <text evidence="3 14 16">Endonuclease that specifically degrades the RNA of RNA-DNA hybrids.</text>
</comment>
<evidence type="ECO:0000256" key="12">
    <source>
        <dbReference type="ARBA" id="ARBA00022801"/>
    </source>
</evidence>
<evidence type="ECO:0000256" key="5">
    <source>
        <dbReference type="ARBA" id="ARBA00007383"/>
    </source>
</evidence>
<feature type="domain" description="RNase H type-2" evidence="17">
    <location>
        <begin position="1"/>
        <end position="194"/>
    </location>
</feature>
<dbReference type="GO" id="GO:0006298">
    <property type="term" value="P:mismatch repair"/>
    <property type="evidence" value="ECO:0007669"/>
    <property type="project" value="TreeGrafter"/>
</dbReference>
<dbReference type="InterPro" id="IPR036397">
    <property type="entry name" value="RNaseH_sf"/>
</dbReference>
<dbReference type="SUPFAM" id="SSF53098">
    <property type="entry name" value="Ribonuclease H-like"/>
    <property type="match status" value="1"/>
</dbReference>
<evidence type="ECO:0000256" key="7">
    <source>
        <dbReference type="ARBA" id="ARBA00019179"/>
    </source>
</evidence>
<comment type="cofactor">
    <cofactor evidence="14 15">
        <name>Mn(2+)</name>
        <dbReference type="ChEBI" id="CHEBI:29035"/>
    </cofactor>
    <cofactor evidence="14 15">
        <name>Mg(2+)</name>
        <dbReference type="ChEBI" id="CHEBI:18420"/>
    </cofactor>
    <text evidence="14 15">Manganese or magnesium. Binds 1 divalent metal ion per monomer in the absence of substrate. May bind a second metal ion after substrate binding.</text>
</comment>
<dbReference type="GO" id="GO:0032299">
    <property type="term" value="C:ribonuclease H2 complex"/>
    <property type="evidence" value="ECO:0007669"/>
    <property type="project" value="TreeGrafter"/>
</dbReference>
<comment type="subcellular location">
    <subcellularLocation>
        <location evidence="4 14">Cytoplasm</location>
    </subcellularLocation>
</comment>
<evidence type="ECO:0000256" key="11">
    <source>
        <dbReference type="ARBA" id="ARBA00022759"/>
    </source>
</evidence>
<comment type="catalytic activity">
    <reaction evidence="1 14 15 16">
        <text>Endonucleolytic cleavage to 5'-phosphomonoester.</text>
        <dbReference type="EC" id="3.1.26.4"/>
    </reaction>
</comment>
<evidence type="ECO:0000256" key="2">
    <source>
        <dbReference type="ARBA" id="ARBA00001946"/>
    </source>
</evidence>
<evidence type="ECO:0000256" key="4">
    <source>
        <dbReference type="ARBA" id="ARBA00004496"/>
    </source>
</evidence>
<dbReference type="GO" id="GO:0030145">
    <property type="term" value="F:manganese ion binding"/>
    <property type="evidence" value="ECO:0007669"/>
    <property type="project" value="UniProtKB-UniRule"/>
</dbReference>
<comment type="caution">
    <text evidence="18">The sequence shown here is derived from an EMBL/GenBank/DDBJ whole genome shotgun (WGS) entry which is preliminary data.</text>
</comment>
<keyword evidence="10 14" id="KW-0479">Metal-binding</keyword>
<comment type="similarity">
    <text evidence="5 14 16">Belongs to the RNase HII family.</text>
</comment>
<feature type="binding site" evidence="14 15">
    <location>
        <position position="103"/>
    </location>
    <ligand>
        <name>a divalent metal cation</name>
        <dbReference type="ChEBI" id="CHEBI:60240"/>
    </ligand>
</feature>
<dbReference type="CDD" id="cd07182">
    <property type="entry name" value="RNase_HII_bacteria_HII_like"/>
    <property type="match status" value="1"/>
</dbReference>
<dbReference type="PANTHER" id="PTHR10954">
    <property type="entry name" value="RIBONUCLEASE H2 SUBUNIT A"/>
    <property type="match status" value="1"/>
</dbReference>
<dbReference type="GO" id="GO:0005737">
    <property type="term" value="C:cytoplasm"/>
    <property type="evidence" value="ECO:0007669"/>
    <property type="project" value="UniProtKB-SubCell"/>
</dbReference>
<evidence type="ECO:0000313" key="18">
    <source>
        <dbReference type="EMBL" id="RDU67898.1"/>
    </source>
</evidence>
<sequence length="194" mass="21314">MICGIDEAGRGCICGSMFMCGVLGTEETLENLGIKDSKKLSESKRKAIAQELQILAKQHHIAYHIVEKTATQIDSQGLSACLKSALTEITTYFSSQTHTFIFDGNTTFGLTLKAPQTLQTIIKGDSKHLLIGAASILAKVAKDTQMHQLHEQYPHYNLASNKGYGTKAHIQAISQYGYTPFHRRSFAITPTPKL</sequence>
<dbReference type="GO" id="GO:0043137">
    <property type="term" value="P:DNA replication, removal of RNA primer"/>
    <property type="evidence" value="ECO:0007669"/>
    <property type="project" value="TreeGrafter"/>
</dbReference>
<evidence type="ECO:0000256" key="3">
    <source>
        <dbReference type="ARBA" id="ARBA00004065"/>
    </source>
</evidence>
<evidence type="ECO:0000256" key="16">
    <source>
        <dbReference type="RuleBase" id="RU003515"/>
    </source>
</evidence>
<evidence type="ECO:0000256" key="14">
    <source>
        <dbReference type="HAMAP-Rule" id="MF_00052"/>
    </source>
</evidence>
<dbReference type="NCBIfam" id="NF000595">
    <property type="entry name" value="PRK00015.1-3"/>
    <property type="match status" value="1"/>
</dbReference>
<evidence type="ECO:0000256" key="13">
    <source>
        <dbReference type="ARBA" id="ARBA00023211"/>
    </source>
</evidence>
<gene>
    <name evidence="14" type="primary">rnhB</name>
    <name evidence="18" type="ORF">CQA54_02940</name>
</gene>
<dbReference type="InterPro" id="IPR024567">
    <property type="entry name" value="RNase_HII/HIII_dom"/>
</dbReference>
<keyword evidence="8 14" id="KW-0963">Cytoplasm</keyword>
<dbReference type="InterPro" id="IPR001352">
    <property type="entry name" value="RNase_HII/HIII"/>
</dbReference>
<dbReference type="Proteomes" id="UP000256514">
    <property type="component" value="Unassembled WGS sequence"/>
</dbReference>
<dbReference type="EMBL" id="NXLT01000002">
    <property type="protein sequence ID" value="RDU67898.1"/>
    <property type="molecule type" value="Genomic_DNA"/>
</dbReference>
<evidence type="ECO:0000259" key="17">
    <source>
        <dbReference type="PROSITE" id="PS51975"/>
    </source>
</evidence>
<organism evidence="18 19">
    <name type="scientific">Helicobacter equorum</name>
    <dbReference type="NCBI Taxonomy" id="361872"/>
    <lineage>
        <taxon>Bacteria</taxon>
        <taxon>Pseudomonadati</taxon>
        <taxon>Campylobacterota</taxon>
        <taxon>Epsilonproteobacteria</taxon>
        <taxon>Campylobacterales</taxon>
        <taxon>Helicobacteraceae</taxon>
        <taxon>Helicobacter</taxon>
    </lineage>
</organism>
<keyword evidence="19" id="KW-1185">Reference proteome</keyword>
<dbReference type="HAMAP" id="MF_00052_B">
    <property type="entry name" value="RNase_HII_B"/>
    <property type="match status" value="1"/>
</dbReference>
<dbReference type="Gene3D" id="3.30.420.10">
    <property type="entry name" value="Ribonuclease H-like superfamily/Ribonuclease H"/>
    <property type="match status" value="1"/>
</dbReference>
<feature type="binding site" evidence="14 15">
    <location>
        <position position="7"/>
    </location>
    <ligand>
        <name>a divalent metal cation</name>
        <dbReference type="ChEBI" id="CHEBI:60240"/>
    </ligand>
</feature>
<evidence type="ECO:0000256" key="8">
    <source>
        <dbReference type="ARBA" id="ARBA00022490"/>
    </source>
</evidence>
<dbReference type="InterPro" id="IPR022898">
    <property type="entry name" value="RNase_HII"/>
</dbReference>
<comment type="cofactor">
    <cofactor evidence="2">
        <name>Mg(2+)</name>
        <dbReference type="ChEBI" id="CHEBI:18420"/>
    </cofactor>
</comment>
<keyword evidence="11 14" id="KW-0255">Endonuclease</keyword>
<evidence type="ECO:0000256" key="1">
    <source>
        <dbReference type="ARBA" id="ARBA00000077"/>
    </source>
</evidence>
<dbReference type="PROSITE" id="PS51975">
    <property type="entry name" value="RNASE_H_2"/>
    <property type="match status" value="1"/>
</dbReference>
<dbReference type="GO" id="GO:0004523">
    <property type="term" value="F:RNA-DNA hybrid ribonuclease activity"/>
    <property type="evidence" value="ECO:0007669"/>
    <property type="project" value="UniProtKB-UniRule"/>
</dbReference>
<keyword evidence="12 14" id="KW-0378">Hydrolase</keyword>
<dbReference type="PANTHER" id="PTHR10954:SF18">
    <property type="entry name" value="RIBONUCLEASE HII"/>
    <property type="match status" value="1"/>
</dbReference>
<evidence type="ECO:0000256" key="6">
    <source>
        <dbReference type="ARBA" id="ARBA00012180"/>
    </source>
</evidence>
<protein>
    <recommendedName>
        <fullName evidence="7 14">Ribonuclease HII</fullName>
        <shortName evidence="14">RNase HII</shortName>
        <ecNumber evidence="6 14">3.1.26.4</ecNumber>
    </recommendedName>
</protein>
<evidence type="ECO:0000256" key="9">
    <source>
        <dbReference type="ARBA" id="ARBA00022722"/>
    </source>
</evidence>